<dbReference type="EMBL" id="SJPQ01000002">
    <property type="protein sequence ID" value="TWT88369.1"/>
    <property type="molecule type" value="Genomic_DNA"/>
</dbReference>
<sequence precursor="true">MISSYRRLGVFCAAAAFCLAILAGQSAHATLLWYDGFSLDTEGGDYTPTTTTTTIDNNVDPPVETTVVNDLLGGQTGGAGTFLTGPWVQGDDAWVRTNSLHRTTKQGGVGQITPSVGGSVGDDPSVEDSCCNTSRNGVSMDTPWGGFTDPNGVYYMSFLANFGTGPTLHHRVIEWWNGAPDDGNKTLEFGISEFSGIGGGQQLALKVKDADSGNFTEVALPHHTAWTEIEGVTQFAMLKFDMTTSGQDVVSLYLNPVGDEGDNTPDAQIAVDKYLMTSLGTFSAFIFGPGEAPMFDELRVADTWADAQNNTVAHYWVPEPSSLALIGLVGAGLFARRRSA</sequence>
<accession>A0A5C5ZLU1</accession>
<comment type="caution">
    <text evidence="4">The sequence shown here is derived from an EMBL/GenBank/DDBJ whole genome shotgun (WGS) entry which is preliminary data.</text>
</comment>
<protein>
    <recommendedName>
        <fullName evidence="3">Ice-binding protein C-terminal domain-containing protein</fullName>
    </recommendedName>
</protein>
<feature type="signal peptide" evidence="2">
    <location>
        <begin position="1"/>
        <end position="29"/>
    </location>
</feature>
<dbReference type="InterPro" id="IPR013424">
    <property type="entry name" value="Ice-binding_C"/>
</dbReference>
<feature type="chain" id="PRO_5022691160" description="Ice-binding protein C-terminal domain-containing protein" evidence="2">
    <location>
        <begin position="30"/>
        <end position="340"/>
    </location>
</feature>
<dbReference type="Pfam" id="PF07589">
    <property type="entry name" value="PEP-CTERM"/>
    <property type="match status" value="1"/>
</dbReference>
<name>A0A5C5ZLU1_9BACT</name>
<keyword evidence="5" id="KW-1185">Reference proteome</keyword>
<evidence type="ECO:0000256" key="1">
    <source>
        <dbReference type="SAM" id="MobiDB-lite"/>
    </source>
</evidence>
<gene>
    <name evidence="4" type="ORF">Mal64_18490</name>
</gene>
<reference evidence="4 5" key="1">
    <citation type="submission" date="2019-02" db="EMBL/GenBank/DDBJ databases">
        <title>Deep-cultivation of Planctomycetes and their phenomic and genomic characterization uncovers novel biology.</title>
        <authorList>
            <person name="Wiegand S."/>
            <person name="Jogler M."/>
            <person name="Boedeker C."/>
            <person name="Pinto D."/>
            <person name="Vollmers J."/>
            <person name="Rivas-Marin E."/>
            <person name="Kohn T."/>
            <person name="Peeters S.H."/>
            <person name="Heuer A."/>
            <person name="Rast P."/>
            <person name="Oberbeckmann S."/>
            <person name="Bunk B."/>
            <person name="Jeske O."/>
            <person name="Meyerdierks A."/>
            <person name="Storesund J.E."/>
            <person name="Kallscheuer N."/>
            <person name="Luecker S."/>
            <person name="Lage O.M."/>
            <person name="Pohl T."/>
            <person name="Merkel B.J."/>
            <person name="Hornburger P."/>
            <person name="Mueller R.-W."/>
            <person name="Bruemmer F."/>
            <person name="Labrenz M."/>
            <person name="Spormann A.M."/>
            <person name="Op Den Camp H."/>
            <person name="Overmann J."/>
            <person name="Amann R."/>
            <person name="Jetten M.S.M."/>
            <person name="Mascher T."/>
            <person name="Medema M.H."/>
            <person name="Devos D.P."/>
            <person name="Kaster A.-K."/>
            <person name="Ovreas L."/>
            <person name="Rohde M."/>
            <person name="Galperin M.Y."/>
            <person name="Jogler C."/>
        </authorList>
    </citation>
    <scope>NUCLEOTIDE SEQUENCE [LARGE SCALE GENOMIC DNA]</scope>
    <source>
        <strain evidence="4 5">Mal64</strain>
    </source>
</reference>
<organism evidence="4 5">
    <name type="scientific">Pseudobythopirellula maris</name>
    <dbReference type="NCBI Taxonomy" id="2527991"/>
    <lineage>
        <taxon>Bacteria</taxon>
        <taxon>Pseudomonadati</taxon>
        <taxon>Planctomycetota</taxon>
        <taxon>Planctomycetia</taxon>
        <taxon>Pirellulales</taxon>
        <taxon>Lacipirellulaceae</taxon>
        <taxon>Pseudobythopirellula</taxon>
    </lineage>
</organism>
<proteinExistence type="predicted"/>
<dbReference type="Proteomes" id="UP000315440">
    <property type="component" value="Unassembled WGS sequence"/>
</dbReference>
<evidence type="ECO:0000313" key="4">
    <source>
        <dbReference type="EMBL" id="TWT88369.1"/>
    </source>
</evidence>
<dbReference type="NCBIfam" id="TIGR02595">
    <property type="entry name" value="PEP_CTERM"/>
    <property type="match status" value="1"/>
</dbReference>
<dbReference type="AlphaFoldDB" id="A0A5C5ZLU1"/>
<keyword evidence="2" id="KW-0732">Signal</keyword>
<evidence type="ECO:0000259" key="3">
    <source>
        <dbReference type="Pfam" id="PF07589"/>
    </source>
</evidence>
<evidence type="ECO:0000256" key="2">
    <source>
        <dbReference type="SAM" id="SignalP"/>
    </source>
</evidence>
<feature type="domain" description="Ice-binding protein C-terminal" evidence="3">
    <location>
        <begin position="317"/>
        <end position="338"/>
    </location>
</feature>
<evidence type="ECO:0000313" key="5">
    <source>
        <dbReference type="Proteomes" id="UP000315440"/>
    </source>
</evidence>
<dbReference type="OrthoDB" id="269469at2"/>
<feature type="region of interest" description="Disordered" evidence="1">
    <location>
        <begin position="105"/>
        <end position="130"/>
    </location>
</feature>